<name>A0A246GEE0_9FLAO</name>
<dbReference type="EMBL" id="MTCY01000001">
    <property type="protein sequence ID" value="OWP79759.1"/>
    <property type="molecule type" value="Genomic_DNA"/>
</dbReference>
<dbReference type="InterPro" id="IPR028920">
    <property type="entry name" value="Tox-ART-HYD1_dom"/>
</dbReference>
<dbReference type="Proteomes" id="UP000198034">
    <property type="component" value="Unassembled WGS sequence"/>
</dbReference>
<evidence type="ECO:0000313" key="2">
    <source>
        <dbReference type="EMBL" id="OWP79759.1"/>
    </source>
</evidence>
<dbReference type="Pfam" id="PF15633">
    <property type="entry name" value="Tox-ART-HYD1"/>
    <property type="match status" value="1"/>
</dbReference>
<evidence type="ECO:0000259" key="1">
    <source>
        <dbReference type="Pfam" id="PF15633"/>
    </source>
</evidence>
<sequence>MLESKEIFPSIKALNPKDARLGDGQYFSNIVPGTKNSKQLASSFVRVPNPYLFTHYIAIDVSGLEIHQGLNRKDVFVILGDQNLDISNRIVDSRKLNCG</sequence>
<dbReference type="AlphaFoldDB" id="A0A246GEE0"/>
<comment type="caution">
    <text evidence="2">The sequence shown here is derived from an EMBL/GenBank/DDBJ whole genome shotgun (WGS) entry which is preliminary data.</text>
</comment>
<proteinExistence type="predicted"/>
<accession>A0A246GEE0</accession>
<gene>
    <name evidence="2" type="ORF">BWK62_00560</name>
</gene>
<protein>
    <recommendedName>
        <fullName evidence="1">Tox-ART-HYD1 domain-containing protein</fullName>
    </recommendedName>
</protein>
<reference evidence="2 3" key="1">
    <citation type="journal article" date="2017" name="Infect. Genet. Evol.">
        <title>Comparative genome analysis of fish pathogen Flavobacterium columnare reveals extensive sequence diversity within the species.</title>
        <authorList>
            <person name="Kayansamruaj P."/>
            <person name="Dong H.T."/>
            <person name="Hirono I."/>
            <person name="Kondo H."/>
            <person name="Senapin S."/>
            <person name="Rodkhum C."/>
        </authorList>
    </citation>
    <scope>NUCLEOTIDE SEQUENCE [LARGE SCALE GENOMIC DNA]</scope>
    <source>
        <strain evidence="2 3">1214</strain>
    </source>
</reference>
<feature type="domain" description="Tox-ART-HYD1" evidence="1">
    <location>
        <begin position="2"/>
        <end position="90"/>
    </location>
</feature>
<organism evidence="2 3">
    <name type="scientific">Flavobacterium columnare</name>
    <dbReference type="NCBI Taxonomy" id="996"/>
    <lineage>
        <taxon>Bacteria</taxon>
        <taxon>Pseudomonadati</taxon>
        <taxon>Bacteroidota</taxon>
        <taxon>Flavobacteriia</taxon>
        <taxon>Flavobacteriales</taxon>
        <taxon>Flavobacteriaceae</taxon>
        <taxon>Flavobacterium</taxon>
    </lineage>
</organism>
<evidence type="ECO:0000313" key="3">
    <source>
        <dbReference type="Proteomes" id="UP000198034"/>
    </source>
</evidence>